<reference evidence="25 26" key="1">
    <citation type="submission" date="2024-01" db="EMBL/GenBank/DDBJ databases">
        <title>The complete chloroplast genome sequence of Lithospermum erythrorhizon: insights into the phylogenetic relationship among Boraginaceae species and the maternal lineages of purple gromwells.</title>
        <authorList>
            <person name="Okada T."/>
            <person name="Watanabe K."/>
        </authorList>
    </citation>
    <scope>NUCLEOTIDE SEQUENCE [LARGE SCALE GENOMIC DNA]</scope>
</reference>
<dbReference type="Gene3D" id="1.10.510.10">
    <property type="entry name" value="Transferase(Phosphotransferase) domain 1"/>
    <property type="match status" value="1"/>
</dbReference>
<dbReference type="FunFam" id="2.90.10.10:FF:000013">
    <property type="entry name" value="G-type lectin S-receptor-like serine/threonine-protein kinase LECRK1"/>
    <property type="match status" value="1"/>
</dbReference>
<dbReference type="GO" id="GO:0004674">
    <property type="term" value="F:protein serine/threonine kinase activity"/>
    <property type="evidence" value="ECO:0007669"/>
    <property type="project" value="UniProtKB-KW"/>
</dbReference>
<evidence type="ECO:0000256" key="21">
    <source>
        <dbReference type="SAM" id="Phobius"/>
    </source>
</evidence>
<evidence type="ECO:0000256" key="18">
    <source>
        <dbReference type="PIRNR" id="PIRNR000641"/>
    </source>
</evidence>
<dbReference type="CDD" id="cd00028">
    <property type="entry name" value="B_lectin"/>
    <property type="match status" value="1"/>
</dbReference>
<comment type="caution">
    <text evidence="25">The sequence shown here is derived from an EMBL/GenBank/DDBJ whole genome shotgun (WGS) entry which is preliminary data.</text>
</comment>
<keyword evidence="26" id="KW-1185">Reference proteome</keyword>
<dbReference type="PIRSF" id="PIRSF000641">
    <property type="entry name" value="SRK"/>
    <property type="match status" value="1"/>
</dbReference>
<evidence type="ECO:0000256" key="1">
    <source>
        <dbReference type="ARBA" id="ARBA00004479"/>
    </source>
</evidence>
<comment type="catalytic activity">
    <reaction evidence="16 18">
        <text>L-threonyl-[protein] + ATP = O-phospho-L-threonyl-[protein] + ADP + H(+)</text>
        <dbReference type="Rhea" id="RHEA:46608"/>
        <dbReference type="Rhea" id="RHEA-COMP:11060"/>
        <dbReference type="Rhea" id="RHEA-COMP:11605"/>
        <dbReference type="ChEBI" id="CHEBI:15378"/>
        <dbReference type="ChEBI" id="CHEBI:30013"/>
        <dbReference type="ChEBI" id="CHEBI:30616"/>
        <dbReference type="ChEBI" id="CHEBI:61977"/>
        <dbReference type="ChEBI" id="CHEBI:456216"/>
        <dbReference type="EC" id="2.7.11.1"/>
    </reaction>
</comment>
<evidence type="ECO:0000256" key="10">
    <source>
        <dbReference type="ARBA" id="ARBA00022840"/>
    </source>
</evidence>
<accession>A0AAV3NME3</accession>
<keyword evidence="11 21" id="KW-1133">Transmembrane helix</keyword>
<dbReference type="SMART" id="SM00108">
    <property type="entry name" value="B_lectin"/>
    <property type="match status" value="1"/>
</dbReference>
<organism evidence="25 26">
    <name type="scientific">Lithospermum erythrorhizon</name>
    <name type="common">Purple gromwell</name>
    <name type="synonym">Lithospermum officinale var. erythrorhizon</name>
    <dbReference type="NCBI Taxonomy" id="34254"/>
    <lineage>
        <taxon>Eukaryota</taxon>
        <taxon>Viridiplantae</taxon>
        <taxon>Streptophyta</taxon>
        <taxon>Embryophyta</taxon>
        <taxon>Tracheophyta</taxon>
        <taxon>Spermatophyta</taxon>
        <taxon>Magnoliopsida</taxon>
        <taxon>eudicotyledons</taxon>
        <taxon>Gunneridae</taxon>
        <taxon>Pentapetalae</taxon>
        <taxon>asterids</taxon>
        <taxon>lamiids</taxon>
        <taxon>Boraginales</taxon>
        <taxon>Boraginaceae</taxon>
        <taxon>Boraginoideae</taxon>
        <taxon>Lithospermeae</taxon>
        <taxon>Lithospermum</taxon>
    </lineage>
</organism>
<name>A0AAV3NME3_LITER</name>
<comment type="catalytic activity">
    <reaction evidence="17 18">
        <text>L-seryl-[protein] + ATP = O-phospho-L-seryl-[protein] + ADP + H(+)</text>
        <dbReference type="Rhea" id="RHEA:17989"/>
        <dbReference type="Rhea" id="RHEA-COMP:9863"/>
        <dbReference type="Rhea" id="RHEA-COMP:11604"/>
        <dbReference type="ChEBI" id="CHEBI:15378"/>
        <dbReference type="ChEBI" id="CHEBI:29999"/>
        <dbReference type="ChEBI" id="CHEBI:30616"/>
        <dbReference type="ChEBI" id="CHEBI:83421"/>
        <dbReference type="ChEBI" id="CHEBI:456216"/>
        <dbReference type="EC" id="2.7.11.1"/>
    </reaction>
</comment>
<evidence type="ECO:0000256" key="9">
    <source>
        <dbReference type="ARBA" id="ARBA00022777"/>
    </source>
</evidence>
<keyword evidence="13" id="KW-1015">Disulfide bond</keyword>
<dbReference type="InterPro" id="IPR051343">
    <property type="entry name" value="G-type_lectin_kinases/EP1-like"/>
</dbReference>
<dbReference type="SUPFAM" id="SSF56112">
    <property type="entry name" value="Protein kinase-like (PK-like)"/>
    <property type="match status" value="1"/>
</dbReference>
<feature type="chain" id="PRO_5043988320" description="Receptor-like serine/threonine-protein kinase" evidence="22">
    <location>
        <begin position="27"/>
        <end position="832"/>
    </location>
</feature>
<dbReference type="InterPro" id="IPR036426">
    <property type="entry name" value="Bulb-type_lectin_dom_sf"/>
</dbReference>
<evidence type="ECO:0000259" key="24">
    <source>
        <dbReference type="PROSITE" id="PS50927"/>
    </source>
</evidence>
<evidence type="ECO:0000256" key="16">
    <source>
        <dbReference type="ARBA" id="ARBA00047899"/>
    </source>
</evidence>
<dbReference type="InterPro" id="IPR001480">
    <property type="entry name" value="Bulb-type_lectin_dom"/>
</dbReference>
<keyword evidence="8 18" id="KW-0547">Nucleotide-binding</keyword>
<feature type="domain" description="Bulb-type lectin" evidence="24">
    <location>
        <begin position="23"/>
        <end position="152"/>
    </location>
</feature>
<sequence length="832" mass="92872">MSKVIINKNQFLYLLFVSVLLASGNSQSDGTIKLGSSIFASGDDSSSWLSPNGVFAFGFRRPGDQDLFLLAIWFEKIPDKTIVWYANGDNPAGKESKIELTNDGQLKLTGSSGEVLWEAESSSNRPTHAALLDSGNFVLGNGNSSSYIWESFKHPADTILPTQVLEVGAVLSSRKSPTNYSRGKFQMRFLSNGDLVLNPIVLPSGLAYPSYYQSGTADDSNRVNSGIRVTFNDSGEIYINRRNGNATKLTSGSFFSTKDNYVRASIDFDGLFTLYAHPKAPNNGTWVYSWSSIWFVPEDICSSMVGDGGIGSWIGDEGSGACGFNAICTLDSAGRPACNCLPGFSYTDTNNKYSDCKQEKVQRCDPGVSNQDELYDMRELPNTYWPTSANYDRFPLTNEDDCRRSCLNDCNCLLTTMKEGNCWKKKMPISNGRVERDTYGKALVKVPRFDNSSQVSESTNSDKGPKDNSALNLVLAILLGSSVFLNFLLFLAIGFCLYFFIYKRNERKIVSSIMETSLRPFSYMELDEATDGFKEELGRGAFGTVYKGVVSSSYSTNIVAVKKLDRWAEETEKEFKTEATTIAKTHHKNLVRLLGFCDEDPHRLLVYEFMSNGTLASFLFGILRPDWNKRIQMAIGVARGLMYLHEECSTQIIHCDIKPQNILLDDSFTARISDFGLAKLLINDQTRTQTAIRGTKGYVAPEWFRSTPVTAKVDTYSYGVVLLEIICCRKNVELDVENEEEVILSDWVYDCYKQKKLEKLVETDEEARSDMKRVQRLVMIAIWCIQEDPSLRPFMKNVVQMLEGVIEVSSPPSPSPYSSFKGVGPYGSKKSV</sequence>
<keyword evidence="10 18" id="KW-0067">ATP-binding</keyword>
<evidence type="ECO:0000256" key="12">
    <source>
        <dbReference type="ARBA" id="ARBA00023136"/>
    </source>
</evidence>
<dbReference type="Gene3D" id="3.30.200.20">
    <property type="entry name" value="Phosphorylase Kinase, domain 1"/>
    <property type="match status" value="1"/>
</dbReference>
<evidence type="ECO:0000256" key="2">
    <source>
        <dbReference type="ARBA" id="ARBA00022527"/>
    </source>
</evidence>
<evidence type="ECO:0000313" key="25">
    <source>
        <dbReference type="EMBL" id="GAA0140113.1"/>
    </source>
</evidence>
<feature type="binding site" evidence="19">
    <location>
        <position position="563"/>
    </location>
    <ligand>
        <name>ATP</name>
        <dbReference type="ChEBI" id="CHEBI:30616"/>
    </ligand>
</feature>
<keyword evidence="2 18" id="KW-0723">Serine/threonine-protein kinase</keyword>
<dbReference type="PROSITE" id="PS00108">
    <property type="entry name" value="PROTEIN_KINASE_ST"/>
    <property type="match status" value="1"/>
</dbReference>
<dbReference type="Proteomes" id="UP001454036">
    <property type="component" value="Unassembled WGS sequence"/>
</dbReference>
<keyword evidence="5 21" id="KW-0812">Transmembrane</keyword>
<dbReference type="AlphaFoldDB" id="A0AAV3NME3"/>
<dbReference type="PROSITE" id="PS00107">
    <property type="entry name" value="PROTEIN_KINASE_ATP"/>
    <property type="match status" value="1"/>
</dbReference>
<evidence type="ECO:0000256" key="19">
    <source>
        <dbReference type="PROSITE-ProRule" id="PRU10141"/>
    </source>
</evidence>
<feature type="region of interest" description="Disordered" evidence="20">
    <location>
        <begin position="809"/>
        <end position="832"/>
    </location>
</feature>
<evidence type="ECO:0000256" key="3">
    <source>
        <dbReference type="ARBA" id="ARBA00022536"/>
    </source>
</evidence>
<feature type="signal peptide" evidence="22">
    <location>
        <begin position="1"/>
        <end position="26"/>
    </location>
</feature>
<dbReference type="Pfam" id="PF07714">
    <property type="entry name" value="PK_Tyr_Ser-Thr"/>
    <property type="match status" value="1"/>
</dbReference>
<keyword evidence="3" id="KW-0245">EGF-like domain</keyword>
<dbReference type="GO" id="GO:0016020">
    <property type="term" value="C:membrane"/>
    <property type="evidence" value="ECO:0007669"/>
    <property type="project" value="UniProtKB-SubCell"/>
</dbReference>
<dbReference type="GO" id="GO:0005524">
    <property type="term" value="F:ATP binding"/>
    <property type="evidence" value="ECO:0007669"/>
    <property type="project" value="UniProtKB-UniRule"/>
</dbReference>
<keyword evidence="7" id="KW-0430">Lectin</keyword>
<dbReference type="InterPro" id="IPR001245">
    <property type="entry name" value="Ser-Thr/Tyr_kinase_cat_dom"/>
</dbReference>
<dbReference type="InterPro" id="IPR024171">
    <property type="entry name" value="SRK-like_kinase"/>
</dbReference>
<evidence type="ECO:0000256" key="11">
    <source>
        <dbReference type="ARBA" id="ARBA00022989"/>
    </source>
</evidence>
<evidence type="ECO:0000256" key="20">
    <source>
        <dbReference type="SAM" id="MobiDB-lite"/>
    </source>
</evidence>
<dbReference type="GO" id="GO:0030246">
    <property type="term" value="F:carbohydrate binding"/>
    <property type="evidence" value="ECO:0007669"/>
    <property type="project" value="UniProtKB-KW"/>
</dbReference>
<evidence type="ECO:0000259" key="23">
    <source>
        <dbReference type="PROSITE" id="PS50011"/>
    </source>
</evidence>
<comment type="subcellular location">
    <subcellularLocation>
        <location evidence="1">Membrane</location>
        <topology evidence="1">Single-pass type I membrane protein</topology>
    </subcellularLocation>
</comment>
<dbReference type="InterPro" id="IPR008271">
    <property type="entry name" value="Ser/Thr_kinase_AS"/>
</dbReference>
<evidence type="ECO:0000256" key="6">
    <source>
        <dbReference type="ARBA" id="ARBA00022729"/>
    </source>
</evidence>
<dbReference type="FunFam" id="3.30.200.20:FF:000059">
    <property type="entry name" value="S-receptor-like serine/threonine-protein kinase"/>
    <property type="match status" value="1"/>
</dbReference>
<evidence type="ECO:0000256" key="7">
    <source>
        <dbReference type="ARBA" id="ARBA00022734"/>
    </source>
</evidence>
<keyword evidence="4 18" id="KW-0808">Transferase</keyword>
<dbReference type="InterPro" id="IPR000719">
    <property type="entry name" value="Prot_kinase_dom"/>
</dbReference>
<dbReference type="PANTHER" id="PTHR47976">
    <property type="entry name" value="G-TYPE LECTIN S-RECEPTOR-LIKE SERINE/THREONINE-PROTEIN KINASE SD2-5"/>
    <property type="match status" value="1"/>
</dbReference>
<dbReference type="PANTHER" id="PTHR47976:SF116">
    <property type="entry name" value="RECEPTOR-LIKE SERINE_THREONINE-PROTEIN KINASE"/>
    <property type="match status" value="1"/>
</dbReference>
<feature type="domain" description="Protein kinase" evidence="23">
    <location>
        <begin position="531"/>
        <end position="806"/>
    </location>
</feature>
<protein>
    <recommendedName>
        <fullName evidence="18">Receptor-like serine/threonine-protein kinase</fullName>
        <ecNumber evidence="18">2.7.11.1</ecNumber>
    </recommendedName>
</protein>
<keyword evidence="14 25" id="KW-0675">Receptor</keyword>
<proteinExistence type="inferred from homology"/>
<gene>
    <name evidence="25" type="ORF">LIER_01530</name>
</gene>
<evidence type="ECO:0000256" key="17">
    <source>
        <dbReference type="ARBA" id="ARBA00048679"/>
    </source>
</evidence>
<evidence type="ECO:0000256" key="4">
    <source>
        <dbReference type="ARBA" id="ARBA00022679"/>
    </source>
</evidence>
<keyword evidence="9 18" id="KW-0418">Kinase</keyword>
<dbReference type="EC" id="2.7.11.1" evidence="18"/>
<keyword evidence="15" id="KW-0325">Glycoprotein</keyword>
<evidence type="ECO:0000256" key="8">
    <source>
        <dbReference type="ARBA" id="ARBA00022741"/>
    </source>
</evidence>
<keyword evidence="12 21" id="KW-0472">Membrane</keyword>
<evidence type="ECO:0000256" key="15">
    <source>
        <dbReference type="ARBA" id="ARBA00023180"/>
    </source>
</evidence>
<dbReference type="Pfam" id="PF01453">
    <property type="entry name" value="B_lectin"/>
    <property type="match status" value="1"/>
</dbReference>
<comment type="similarity">
    <text evidence="18">Belongs to the protein kinase superfamily. Ser/Thr protein kinase family.</text>
</comment>
<evidence type="ECO:0000256" key="22">
    <source>
        <dbReference type="SAM" id="SignalP"/>
    </source>
</evidence>
<dbReference type="InterPro" id="IPR017441">
    <property type="entry name" value="Protein_kinase_ATP_BS"/>
</dbReference>
<dbReference type="SUPFAM" id="SSF51110">
    <property type="entry name" value="alpha-D-mannose-specific plant lectins"/>
    <property type="match status" value="1"/>
</dbReference>
<dbReference type="EMBL" id="BAABME010000148">
    <property type="protein sequence ID" value="GAA0140113.1"/>
    <property type="molecule type" value="Genomic_DNA"/>
</dbReference>
<dbReference type="FunFam" id="1.10.510.10:FF:000237">
    <property type="entry name" value="G-type lectin S-receptor-like serine/threonine-protein kinase"/>
    <property type="match status" value="1"/>
</dbReference>
<dbReference type="PROSITE" id="PS50927">
    <property type="entry name" value="BULB_LECTIN"/>
    <property type="match status" value="1"/>
</dbReference>
<evidence type="ECO:0000256" key="13">
    <source>
        <dbReference type="ARBA" id="ARBA00023157"/>
    </source>
</evidence>
<feature type="transmembrane region" description="Helical" evidence="21">
    <location>
        <begin position="473"/>
        <end position="501"/>
    </location>
</feature>
<dbReference type="Gene3D" id="2.90.10.10">
    <property type="entry name" value="Bulb-type lectin domain"/>
    <property type="match status" value="2"/>
</dbReference>
<dbReference type="SMART" id="SM00220">
    <property type="entry name" value="S_TKc"/>
    <property type="match status" value="1"/>
</dbReference>
<keyword evidence="6 22" id="KW-0732">Signal</keyword>
<dbReference type="PROSITE" id="PS50011">
    <property type="entry name" value="PROTEIN_KINASE_DOM"/>
    <property type="match status" value="1"/>
</dbReference>
<evidence type="ECO:0000313" key="26">
    <source>
        <dbReference type="Proteomes" id="UP001454036"/>
    </source>
</evidence>
<evidence type="ECO:0000256" key="14">
    <source>
        <dbReference type="ARBA" id="ARBA00023170"/>
    </source>
</evidence>
<dbReference type="InterPro" id="IPR011009">
    <property type="entry name" value="Kinase-like_dom_sf"/>
</dbReference>
<evidence type="ECO:0000256" key="5">
    <source>
        <dbReference type="ARBA" id="ARBA00022692"/>
    </source>
</evidence>